<dbReference type="VEuPathDB" id="FungiDB:EYZ11_012520"/>
<comment type="caution">
    <text evidence="1">The sequence shown here is derived from an EMBL/GenBank/DDBJ whole genome shotgun (WGS) entry which is preliminary data.</text>
</comment>
<gene>
    <name evidence="1" type="ORF">EYZ11_012520</name>
</gene>
<reference evidence="1 2" key="1">
    <citation type="submission" date="2019-03" db="EMBL/GenBank/DDBJ databases">
        <title>The genome sequence of a newly discovered highly antifungal drug resistant Aspergillus species, Aspergillus tanneri NIH 1004.</title>
        <authorList>
            <person name="Mounaud S."/>
            <person name="Singh I."/>
            <person name="Joardar V."/>
            <person name="Pakala S."/>
            <person name="Pakala S."/>
            <person name="Venepally P."/>
            <person name="Hoover J."/>
            <person name="Nierman W."/>
            <person name="Chung J."/>
            <person name="Losada L."/>
        </authorList>
    </citation>
    <scope>NUCLEOTIDE SEQUENCE [LARGE SCALE GENOMIC DNA]</scope>
    <source>
        <strain evidence="1 2">NIH1004</strain>
    </source>
</reference>
<protein>
    <submittedName>
        <fullName evidence="1">Uncharacterized protein</fullName>
    </submittedName>
</protein>
<dbReference type="Proteomes" id="UP000308092">
    <property type="component" value="Unassembled WGS sequence"/>
</dbReference>
<name>A0A4S3J023_9EURO</name>
<evidence type="ECO:0000313" key="1">
    <source>
        <dbReference type="EMBL" id="THC88036.1"/>
    </source>
</evidence>
<organism evidence="1 2">
    <name type="scientific">Aspergillus tanneri</name>
    <dbReference type="NCBI Taxonomy" id="1220188"/>
    <lineage>
        <taxon>Eukaryota</taxon>
        <taxon>Fungi</taxon>
        <taxon>Dikarya</taxon>
        <taxon>Ascomycota</taxon>
        <taxon>Pezizomycotina</taxon>
        <taxon>Eurotiomycetes</taxon>
        <taxon>Eurotiomycetidae</taxon>
        <taxon>Eurotiales</taxon>
        <taxon>Aspergillaceae</taxon>
        <taxon>Aspergillus</taxon>
        <taxon>Aspergillus subgen. Circumdati</taxon>
    </lineage>
</organism>
<dbReference type="EMBL" id="SOSA01000955">
    <property type="protein sequence ID" value="THC88036.1"/>
    <property type="molecule type" value="Genomic_DNA"/>
</dbReference>
<dbReference type="AlphaFoldDB" id="A0A4S3J023"/>
<evidence type="ECO:0000313" key="2">
    <source>
        <dbReference type="Proteomes" id="UP000308092"/>
    </source>
</evidence>
<proteinExistence type="predicted"/>
<keyword evidence="2" id="KW-1185">Reference proteome</keyword>
<accession>A0A4S3J023</accession>
<sequence length="81" mass="8732">MVVPARGCNQTNQTILKENTAVSSMHAVTVLDAKQLGPAAWLPGGKVVDKEQPFKENIYLVDVILGRGSLPQYLALSLVDI</sequence>